<dbReference type="Gene3D" id="3.40.50.720">
    <property type="entry name" value="NAD(P)-binding Rossmann-like Domain"/>
    <property type="match status" value="1"/>
</dbReference>
<dbReference type="EMBL" id="NRRL01000115">
    <property type="protein sequence ID" value="MBK1670770.1"/>
    <property type="molecule type" value="Genomic_DNA"/>
</dbReference>
<dbReference type="InterPro" id="IPR000683">
    <property type="entry name" value="Gfo/Idh/MocA-like_OxRdtase_N"/>
</dbReference>
<dbReference type="Proteomes" id="UP001296873">
    <property type="component" value="Unassembled WGS sequence"/>
</dbReference>
<evidence type="ECO:0000256" key="1">
    <source>
        <dbReference type="ARBA" id="ARBA00010928"/>
    </source>
</evidence>
<accession>A0ABS1DJV3</accession>
<comment type="caution">
    <text evidence="5">The sequence shown here is derived from an EMBL/GenBank/DDBJ whole genome shotgun (WGS) entry which is preliminary data.</text>
</comment>
<keyword evidence="6" id="KW-1185">Reference proteome</keyword>
<feature type="domain" description="GFO/IDH/MocA-like oxidoreductase" evidence="4">
    <location>
        <begin position="127"/>
        <end position="247"/>
    </location>
</feature>
<gene>
    <name evidence="5" type="primary">iolG</name>
    <name evidence="5" type="ORF">CKO28_22385</name>
</gene>
<evidence type="ECO:0000313" key="5">
    <source>
        <dbReference type="EMBL" id="MBK1670770.1"/>
    </source>
</evidence>
<comment type="similarity">
    <text evidence="1">Belongs to the Gfo/Idh/MocA family.</text>
</comment>
<dbReference type="Gene3D" id="3.30.360.10">
    <property type="entry name" value="Dihydrodipicolinate Reductase, domain 2"/>
    <property type="match status" value="1"/>
</dbReference>
<protein>
    <submittedName>
        <fullName evidence="5">Inositol 2-dehydrogenase</fullName>
    </submittedName>
</protein>
<name>A0ABS1DJV3_9PROT</name>
<feature type="domain" description="Gfo/Idh/MocA-like oxidoreductase N-terminal" evidence="3">
    <location>
        <begin position="2"/>
        <end position="119"/>
    </location>
</feature>
<evidence type="ECO:0000259" key="4">
    <source>
        <dbReference type="Pfam" id="PF22725"/>
    </source>
</evidence>
<evidence type="ECO:0000256" key="2">
    <source>
        <dbReference type="ARBA" id="ARBA00023002"/>
    </source>
</evidence>
<dbReference type="SUPFAM" id="SSF55347">
    <property type="entry name" value="Glyceraldehyde-3-phosphate dehydrogenase-like, C-terminal domain"/>
    <property type="match status" value="1"/>
</dbReference>
<evidence type="ECO:0000313" key="6">
    <source>
        <dbReference type="Proteomes" id="UP001296873"/>
    </source>
</evidence>
<dbReference type="RefSeq" id="WP_200343217.1">
    <property type="nucleotide sequence ID" value="NZ_NRRL01000115.1"/>
</dbReference>
<dbReference type="InterPro" id="IPR030827">
    <property type="entry name" value="Myo_inos_IolG"/>
</dbReference>
<dbReference type="InterPro" id="IPR055170">
    <property type="entry name" value="GFO_IDH_MocA-like_dom"/>
</dbReference>
<proteinExistence type="inferred from homology"/>
<dbReference type="PANTHER" id="PTHR42840">
    <property type="entry name" value="NAD(P)-BINDING ROSSMANN-FOLD SUPERFAMILY PROTEIN-RELATED"/>
    <property type="match status" value="1"/>
</dbReference>
<dbReference type="Pfam" id="PF22725">
    <property type="entry name" value="GFO_IDH_MocA_C3"/>
    <property type="match status" value="1"/>
</dbReference>
<reference evidence="5 6" key="1">
    <citation type="journal article" date="2020" name="Microorganisms">
        <title>Osmotic Adaptation and Compatible Solute Biosynthesis of Phototrophic Bacteria as Revealed from Genome Analyses.</title>
        <authorList>
            <person name="Imhoff J.F."/>
            <person name="Rahn T."/>
            <person name="Kunzel S."/>
            <person name="Keller A."/>
            <person name="Neulinger S.C."/>
        </authorList>
    </citation>
    <scope>NUCLEOTIDE SEQUENCE [LARGE SCALE GENOMIC DNA]</scope>
    <source>
        <strain evidence="5 6">DSM 9895</strain>
    </source>
</reference>
<dbReference type="NCBIfam" id="TIGR04380">
    <property type="entry name" value="myo_inos_iolG"/>
    <property type="match status" value="1"/>
</dbReference>
<organism evidence="5 6">
    <name type="scientific">Rhodovibrio sodomensis</name>
    <dbReference type="NCBI Taxonomy" id="1088"/>
    <lineage>
        <taxon>Bacteria</taxon>
        <taxon>Pseudomonadati</taxon>
        <taxon>Pseudomonadota</taxon>
        <taxon>Alphaproteobacteria</taxon>
        <taxon>Rhodospirillales</taxon>
        <taxon>Rhodovibrionaceae</taxon>
        <taxon>Rhodovibrio</taxon>
    </lineage>
</organism>
<dbReference type="PANTHER" id="PTHR42840:SF3">
    <property type="entry name" value="BINDING ROSSMANN FOLD OXIDOREDUCTASE, PUTATIVE (AFU_ORTHOLOGUE AFUA_2G10240)-RELATED"/>
    <property type="match status" value="1"/>
</dbReference>
<sequence>MIRCALFGAGRIGRLHADNLAAGKQVEFVRVYDPDPEAARAVAREHGCEVAQRDADCLAGDVDAAIIASATPTHIDLLTRAVKADKAVLCEKPIDLDIARVDAAQPVVTASAVPVMVGFNRRFDPGHRRLREAVAAGELGTPEQMIVSSRDPGLPPRDYLAASGGLFRDMMIHDFDMVRFVLGEEIKHLSATGSALVDPSLRELDDVDSAMVLMTTESGKLAHINCSRRAVYGYDQRIEVHGSAGMMLSDNPTPTTVRHADAQGTGCAPRLYDFFLDRYAQAFANQLAAFVDAVERSAKPDADFHAGRQALRLADAATEALHGRDPSLVSP</sequence>
<dbReference type="Pfam" id="PF01408">
    <property type="entry name" value="GFO_IDH_MocA"/>
    <property type="match status" value="1"/>
</dbReference>
<dbReference type="SUPFAM" id="SSF51735">
    <property type="entry name" value="NAD(P)-binding Rossmann-fold domains"/>
    <property type="match status" value="1"/>
</dbReference>
<evidence type="ECO:0000259" key="3">
    <source>
        <dbReference type="Pfam" id="PF01408"/>
    </source>
</evidence>
<keyword evidence="2" id="KW-0560">Oxidoreductase</keyword>
<dbReference type="InterPro" id="IPR036291">
    <property type="entry name" value="NAD(P)-bd_dom_sf"/>
</dbReference>